<dbReference type="InterPro" id="IPR016161">
    <property type="entry name" value="Ald_DH/histidinol_DH"/>
</dbReference>
<dbReference type="Pfam" id="PF00171">
    <property type="entry name" value="Aldedh"/>
    <property type="match status" value="1"/>
</dbReference>
<dbReference type="GO" id="GO:0016620">
    <property type="term" value="F:oxidoreductase activity, acting on the aldehyde or oxo group of donors, NAD or NADP as acceptor"/>
    <property type="evidence" value="ECO:0007669"/>
    <property type="project" value="InterPro"/>
</dbReference>
<dbReference type="InterPro" id="IPR015590">
    <property type="entry name" value="Aldehyde_DH_dom"/>
</dbReference>
<dbReference type="InterPro" id="IPR050740">
    <property type="entry name" value="Aldehyde_DH_Superfamily"/>
</dbReference>
<dbReference type="PANTHER" id="PTHR43353">
    <property type="entry name" value="SUCCINATE-SEMIALDEHYDE DEHYDROGENASE, MITOCHONDRIAL"/>
    <property type="match status" value="1"/>
</dbReference>
<comment type="caution">
    <text evidence="4">The sequence shown here is derived from an EMBL/GenBank/DDBJ whole genome shotgun (WGS) entry which is preliminary data.</text>
</comment>
<dbReference type="EMBL" id="JACHBW010000014">
    <property type="protein sequence ID" value="MBB6104907.1"/>
    <property type="molecule type" value="Genomic_DNA"/>
</dbReference>
<dbReference type="InterPro" id="IPR016163">
    <property type="entry name" value="Ald_DH_C"/>
</dbReference>
<evidence type="ECO:0000259" key="3">
    <source>
        <dbReference type="Pfam" id="PF00171"/>
    </source>
</evidence>
<keyword evidence="2" id="KW-0560">Oxidoreductase</keyword>
<gene>
    <name evidence="4" type="ORF">F4827_004772</name>
</gene>
<dbReference type="Gene3D" id="3.40.309.10">
    <property type="entry name" value="Aldehyde Dehydrogenase, Chain A, domain 2"/>
    <property type="match status" value="1"/>
</dbReference>
<protein>
    <submittedName>
        <fullName evidence="4">Acyl-CoA reductase-like NAD-dependent aldehyde dehydrogenase</fullName>
    </submittedName>
</protein>
<reference evidence="4 5" key="1">
    <citation type="submission" date="2020-08" db="EMBL/GenBank/DDBJ databases">
        <title>Above-ground endophytic microbial communities from plants in different locations in the United States.</title>
        <authorList>
            <person name="Frank C."/>
        </authorList>
    </citation>
    <scope>NUCLEOTIDE SEQUENCE [LARGE SCALE GENOMIC DNA]</scope>
    <source>
        <strain evidence="4 5">WP4_2_2</strain>
    </source>
</reference>
<feature type="domain" description="Aldehyde dehydrogenase" evidence="3">
    <location>
        <begin position="89"/>
        <end position="197"/>
    </location>
</feature>
<evidence type="ECO:0000256" key="2">
    <source>
        <dbReference type="ARBA" id="ARBA00023002"/>
    </source>
</evidence>
<dbReference type="PANTHER" id="PTHR43353:SF5">
    <property type="entry name" value="SUCCINATE-SEMIALDEHYDE DEHYDROGENASE, MITOCHONDRIAL"/>
    <property type="match status" value="1"/>
</dbReference>
<dbReference type="Gene3D" id="3.40.605.10">
    <property type="entry name" value="Aldehyde Dehydrogenase, Chain A, domain 1"/>
    <property type="match status" value="1"/>
</dbReference>
<accession>A0A7W9WUZ1</accession>
<comment type="similarity">
    <text evidence="1">Belongs to the aldehyde dehydrogenase family.</text>
</comment>
<dbReference type="Proteomes" id="UP000571554">
    <property type="component" value="Unassembled WGS sequence"/>
</dbReference>
<name>A0A7W9WUZ1_9BURK</name>
<evidence type="ECO:0000313" key="5">
    <source>
        <dbReference type="Proteomes" id="UP000571554"/>
    </source>
</evidence>
<sequence length="208" mass="22425">MNARHWIAGEWTGIPTIDSIDPATGEAVGQFADGGAIEADAAIAAARHVFDHTAWAQDARLRQDVLLGWAAALEAEREMLATLLTRENGPGIDPATDIGALIDSTTRDAVQRTIERACGMAGRVLLRGTCSGHAFLSPTLVEHSDPKAFFCQDEIFGPFVTLEVFENETEAIDKANDTVFGLSASVWTHDGARVSRRACAAQRHRVDQ</sequence>
<dbReference type="AlphaFoldDB" id="A0A7W9WUZ1"/>
<keyword evidence="5" id="KW-1185">Reference proteome</keyword>
<proteinExistence type="inferred from homology"/>
<organism evidence="4 5">
    <name type="scientific">Paraburkholderia bannensis</name>
    <dbReference type="NCBI Taxonomy" id="765414"/>
    <lineage>
        <taxon>Bacteria</taxon>
        <taxon>Pseudomonadati</taxon>
        <taxon>Pseudomonadota</taxon>
        <taxon>Betaproteobacteria</taxon>
        <taxon>Burkholderiales</taxon>
        <taxon>Burkholderiaceae</taxon>
        <taxon>Paraburkholderia</taxon>
    </lineage>
</organism>
<dbReference type="SUPFAM" id="SSF53720">
    <property type="entry name" value="ALDH-like"/>
    <property type="match status" value="2"/>
</dbReference>
<evidence type="ECO:0000313" key="4">
    <source>
        <dbReference type="EMBL" id="MBB6104907.1"/>
    </source>
</evidence>
<evidence type="ECO:0000256" key="1">
    <source>
        <dbReference type="ARBA" id="ARBA00009986"/>
    </source>
</evidence>
<dbReference type="InterPro" id="IPR016162">
    <property type="entry name" value="Ald_DH_N"/>
</dbReference>